<dbReference type="InterPro" id="IPR008538">
    <property type="entry name" value="Uma2"/>
</dbReference>
<proteinExistence type="predicted"/>
<gene>
    <name evidence="2" type="ORF">CSA25_01280</name>
</gene>
<dbReference type="InterPro" id="IPR011335">
    <property type="entry name" value="Restrct_endonuc-II-like"/>
</dbReference>
<name>A0A2G6MTG6_9BACT</name>
<dbReference type="CDD" id="cd06260">
    <property type="entry name" value="DUF820-like"/>
    <property type="match status" value="1"/>
</dbReference>
<evidence type="ECO:0000313" key="3">
    <source>
        <dbReference type="Proteomes" id="UP000231203"/>
    </source>
</evidence>
<accession>A0A2G6MTG6</accession>
<dbReference type="InterPro" id="IPR012296">
    <property type="entry name" value="Nuclease_put_TT1808"/>
</dbReference>
<organism evidence="2 3">
    <name type="scientific">Desulfobacter postgatei</name>
    <dbReference type="NCBI Taxonomy" id="2293"/>
    <lineage>
        <taxon>Bacteria</taxon>
        <taxon>Pseudomonadati</taxon>
        <taxon>Thermodesulfobacteriota</taxon>
        <taxon>Desulfobacteria</taxon>
        <taxon>Desulfobacterales</taxon>
        <taxon>Desulfobacteraceae</taxon>
        <taxon>Desulfobacter</taxon>
    </lineage>
</organism>
<evidence type="ECO:0000259" key="1">
    <source>
        <dbReference type="Pfam" id="PF05685"/>
    </source>
</evidence>
<dbReference type="PANTHER" id="PTHR36558">
    <property type="entry name" value="GLR1098 PROTEIN"/>
    <property type="match status" value="1"/>
</dbReference>
<comment type="caution">
    <text evidence="2">The sequence shown here is derived from an EMBL/GenBank/DDBJ whole genome shotgun (WGS) entry which is preliminary data.</text>
</comment>
<dbReference type="Proteomes" id="UP000231203">
    <property type="component" value="Unassembled WGS sequence"/>
</dbReference>
<dbReference type="PANTHER" id="PTHR36558:SF1">
    <property type="entry name" value="RESTRICTION ENDONUCLEASE DOMAIN-CONTAINING PROTEIN-RELATED"/>
    <property type="match status" value="1"/>
</dbReference>
<dbReference type="SUPFAM" id="SSF52980">
    <property type="entry name" value="Restriction endonuclease-like"/>
    <property type="match status" value="1"/>
</dbReference>
<feature type="domain" description="Putative restriction endonuclease" evidence="1">
    <location>
        <begin position="13"/>
        <end position="175"/>
    </location>
</feature>
<dbReference type="Pfam" id="PF05685">
    <property type="entry name" value="Uma2"/>
    <property type="match status" value="1"/>
</dbReference>
<dbReference type="AlphaFoldDB" id="A0A2G6MTG6"/>
<evidence type="ECO:0000313" key="2">
    <source>
        <dbReference type="EMBL" id="PIE63246.1"/>
    </source>
</evidence>
<protein>
    <recommendedName>
        <fullName evidence="1">Putative restriction endonuclease domain-containing protein</fullName>
    </recommendedName>
</protein>
<reference evidence="2 3" key="1">
    <citation type="submission" date="2017-10" db="EMBL/GenBank/DDBJ databases">
        <title>Novel microbial diversity and functional potential in the marine mammal oral microbiome.</title>
        <authorList>
            <person name="Dudek N.K."/>
            <person name="Sun C.L."/>
            <person name="Burstein D."/>
            <person name="Kantor R.S."/>
            <person name="Aliaga Goltsman D.S."/>
            <person name="Bik E.M."/>
            <person name="Thomas B.C."/>
            <person name="Banfield J.F."/>
            <person name="Relman D.A."/>
        </authorList>
    </citation>
    <scope>NUCLEOTIDE SEQUENCE [LARGE SCALE GENOMIC DNA]</scope>
    <source>
        <strain evidence="2">DOLJORAL78_47_202</strain>
    </source>
</reference>
<dbReference type="EMBL" id="PDTI01000012">
    <property type="protein sequence ID" value="PIE63246.1"/>
    <property type="molecule type" value="Genomic_DNA"/>
</dbReference>
<dbReference type="Gene3D" id="3.90.1570.10">
    <property type="entry name" value="tt1808, chain A"/>
    <property type="match status" value="1"/>
</dbReference>
<sequence length="197" mass="22968">MTAHSQKKNKITPEEYLAFERSSLDMKHEFFNGEIFAMVGAGRKHNRINVNLTIELGGKFKADKSTCNLFSNDMRVKVAKNYVYPDIVIYCGDAVFEDDEFDTLTNPVVVMEILSDSTEVFDRGKKFAYYQTIPTLQEYILISQNEYRVEQYTRNGDDWLYRSYKGTGRILRMESVNCQLPLSEIYWDIVIEPEESM</sequence>